<dbReference type="AlphaFoldDB" id="A0A919N4N3"/>
<proteinExistence type="predicted"/>
<evidence type="ECO:0000313" key="2">
    <source>
        <dbReference type="Proteomes" id="UP000629619"/>
    </source>
</evidence>
<organism evidence="1 2">
    <name type="scientific">Actinoplanes siamensis</name>
    <dbReference type="NCBI Taxonomy" id="1223317"/>
    <lineage>
        <taxon>Bacteria</taxon>
        <taxon>Bacillati</taxon>
        <taxon>Actinomycetota</taxon>
        <taxon>Actinomycetes</taxon>
        <taxon>Micromonosporales</taxon>
        <taxon>Micromonosporaceae</taxon>
        <taxon>Actinoplanes</taxon>
    </lineage>
</organism>
<gene>
    <name evidence="1" type="ORF">Asi03nite_18460</name>
</gene>
<sequence length="69" mass="7931">MEHTEARPSWDCRACGKPWPCDPAREQLATAMTMTELRTAMWIRLEEAALELPPGPATELFERFLRWAG</sequence>
<dbReference type="Proteomes" id="UP000629619">
    <property type="component" value="Unassembled WGS sequence"/>
</dbReference>
<evidence type="ECO:0000313" key="1">
    <source>
        <dbReference type="EMBL" id="GIF04308.1"/>
    </source>
</evidence>
<evidence type="ECO:0008006" key="3">
    <source>
        <dbReference type="Google" id="ProtNLM"/>
    </source>
</evidence>
<dbReference type="EMBL" id="BOMW01000018">
    <property type="protein sequence ID" value="GIF04308.1"/>
    <property type="molecule type" value="Genomic_DNA"/>
</dbReference>
<name>A0A919N4N3_9ACTN</name>
<accession>A0A919N4N3</accession>
<protein>
    <recommendedName>
        <fullName evidence="3">Flavin reductase</fullName>
    </recommendedName>
</protein>
<reference evidence="1" key="1">
    <citation type="submission" date="2021-01" db="EMBL/GenBank/DDBJ databases">
        <title>Whole genome shotgun sequence of Actinoplanes siamensis NBRC 109076.</title>
        <authorList>
            <person name="Komaki H."/>
            <person name="Tamura T."/>
        </authorList>
    </citation>
    <scope>NUCLEOTIDE SEQUENCE</scope>
    <source>
        <strain evidence="1">NBRC 109076</strain>
    </source>
</reference>
<keyword evidence="2" id="KW-1185">Reference proteome</keyword>
<dbReference type="RefSeq" id="WP_203678111.1">
    <property type="nucleotide sequence ID" value="NZ_BOMW01000018.1"/>
</dbReference>
<comment type="caution">
    <text evidence="1">The sequence shown here is derived from an EMBL/GenBank/DDBJ whole genome shotgun (WGS) entry which is preliminary data.</text>
</comment>